<dbReference type="InterPro" id="IPR010930">
    <property type="entry name" value="Flg_bb/hook_C_dom"/>
</dbReference>
<dbReference type="InterPro" id="IPR001444">
    <property type="entry name" value="Flag_bb_rod_N"/>
</dbReference>
<sequence length="132" mass="14162">MGLFGAMNIAGSGLVLHRKWMDAVSDNIANINTVRPTSGNAFQARYIVAQADNYGQASGVQVGGVEFGNAQGRMVYQPGHPLADAQGYVRMPDIDLSDQMTQLMMAQRGYQANLAVVERAQAAYQQAIGLGR</sequence>
<feature type="domain" description="Flagellar basal body rod protein N-terminal" evidence="7">
    <location>
        <begin position="7"/>
        <end position="36"/>
    </location>
</feature>
<feature type="domain" description="Flagellar basal-body/hook protein C-terminal" evidence="8">
    <location>
        <begin position="85"/>
        <end position="129"/>
    </location>
</feature>
<evidence type="ECO:0000256" key="3">
    <source>
        <dbReference type="ARBA" id="ARBA00017941"/>
    </source>
</evidence>
<keyword evidence="9" id="KW-0282">Flagellum</keyword>
<accession>A0AAU7JZ52</accession>
<dbReference type="EMBL" id="CP157483">
    <property type="protein sequence ID" value="XBO45582.1"/>
    <property type="molecule type" value="Genomic_DNA"/>
</dbReference>
<evidence type="ECO:0000259" key="8">
    <source>
        <dbReference type="Pfam" id="PF06429"/>
    </source>
</evidence>
<dbReference type="PROSITE" id="PS00588">
    <property type="entry name" value="FLAGELLA_BB_ROD"/>
    <property type="match status" value="1"/>
</dbReference>
<dbReference type="Pfam" id="PF06429">
    <property type="entry name" value="Flg_bbr_C"/>
    <property type="match status" value="1"/>
</dbReference>
<dbReference type="RefSeq" id="WP_406833084.1">
    <property type="nucleotide sequence ID" value="NZ_CP157483.1"/>
</dbReference>
<keyword evidence="9" id="KW-0966">Cell projection</keyword>
<dbReference type="GO" id="GO:0071978">
    <property type="term" value="P:bacterial-type flagellum-dependent swarming motility"/>
    <property type="evidence" value="ECO:0007669"/>
    <property type="project" value="TreeGrafter"/>
</dbReference>
<keyword evidence="9" id="KW-0969">Cilium</keyword>
<dbReference type="PANTHER" id="PTHR30435">
    <property type="entry name" value="FLAGELLAR PROTEIN"/>
    <property type="match status" value="1"/>
</dbReference>
<evidence type="ECO:0000256" key="6">
    <source>
        <dbReference type="RuleBase" id="RU362062"/>
    </source>
</evidence>
<evidence type="ECO:0000256" key="5">
    <source>
        <dbReference type="ARBA" id="ARBA00025933"/>
    </source>
</evidence>
<evidence type="ECO:0000259" key="7">
    <source>
        <dbReference type="Pfam" id="PF00460"/>
    </source>
</evidence>
<comment type="subcellular location">
    <subcellularLocation>
        <location evidence="1 6">Bacterial flagellum basal body</location>
    </subcellularLocation>
</comment>
<dbReference type="Pfam" id="PF00460">
    <property type="entry name" value="Flg_bb_rod"/>
    <property type="match status" value="1"/>
</dbReference>
<evidence type="ECO:0000256" key="1">
    <source>
        <dbReference type="ARBA" id="ARBA00004117"/>
    </source>
</evidence>
<organism evidence="9">
    <name type="scientific">Pedococcus sp. KACC 23699</name>
    <dbReference type="NCBI Taxonomy" id="3149228"/>
    <lineage>
        <taxon>Bacteria</taxon>
        <taxon>Bacillati</taxon>
        <taxon>Actinomycetota</taxon>
        <taxon>Actinomycetes</taxon>
        <taxon>Micrococcales</taxon>
        <taxon>Intrasporangiaceae</taxon>
        <taxon>Pedococcus</taxon>
    </lineage>
</organism>
<dbReference type="InterPro" id="IPR006299">
    <property type="entry name" value="FlgC"/>
</dbReference>
<dbReference type="GO" id="GO:0030694">
    <property type="term" value="C:bacterial-type flagellum basal body, rod"/>
    <property type="evidence" value="ECO:0007669"/>
    <property type="project" value="UniProtKB-UniRule"/>
</dbReference>
<protein>
    <recommendedName>
        <fullName evidence="3 6">Flagellar basal-body rod protein FlgC</fullName>
    </recommendedName>
</protein>
<reference evidence="9" key="1">
    <citation type="submission" date="2024-05" db="EMBL/GenBank/DDBJ databases">
        <authorList>
            <person name="Kim S."/>
            <person name="Heo J."/>
            <person name="Choi H."/>
            <person name="Choi Y."/>
            <person name="Kwon S.-W."/>
            <person name="Kim Y."/>
        </authorList>
    </citation>
    <scope>NUCLEOTIDE SEQUENCE</scope>
    <source>
        <strain evidence="9">KACC 23699</strain>
    </source>
</reference>
<dbReference type="NCBIfam" id="TIGR01395">
    <property type="entry name" value="FlgC"/>
    <property type="match status" value="1"/>
</dbReference>
<comment type="similarity">
    <text evidence="2">Belongs to the flagella basal body rod proteins family.</text>
</comment>
<evidence type="ECO:0000313" key="9">
    <source>
        <dbReference type="EMBL" id="XBO45582.1"/>
    </source>
</evidence>
<comment type="subunit">
    <text evidence="5 6">The basal body constitutes a major portion of the flagellar organelle and consists of four rings (L,P,S, and M) mounted on a central rod. The rod consists of about 26 subunits of FlgG in the distal portion, and FlgB, FlgC and FlgF are thought to build up the proximal portion of the rod with about 6 subunits each.</text>
</comment>
<gene>
    <name evidence="9" type="primary">flgC</name>
    <name evidence="9" type="ORF">ABEG17_09700</name>
</gene>
<dbReference type="InterPro" id="IPR019776">
    <property type="entry name" value="Flagellar_basal_body_rod_CS"/>
</dbReference>
<keyword evidence="4 6" id="KW-0975">Bacterial flagellum</keyword>
<name>A0AAU7JZ52_9MICO</name>
<evidence type="ECO:0000256" key="4">
    <source>
        <dbReference type="ARBA" id="ARBA00023143"/>
    </source>
</evidence>
<evidence type="ECO:0000256" key="2">
    <source>
        <dbReference type="ARBA" id="ARBA00009677"/>
    </source>
</evidence>
<dbReference type="AlphaFoldDB" id="A0AAU7JZ52"/>
<proteinExistence type="inferred from homology"/>
<dbReference type="PANTHER" id="PTHR30435:SF2">
    <property type="entry name" value="FLAGELLAR BASAL-BODY ROD PROTEIN FLGC"/>
    <property type="match status" value="1"/>
</dbReference>